<organism evidence="6 8">
    <name type="scientific">Eggerthella sinensis</name>
    <dbReference type="NCBI Taxonomy" id="242230"/>
    <lineage>
        <taxon>Bacteria</taxon>
        <taxon>Bacillati</taxon>
        <taxon>Actinomycetota</taxon>
        <taxon>Coriobacteriia</taxon>
        <taxon>Eggerthellales</taxon>
        <taxon>Eggerthellaceae</taxon>
        <taxon>Eggerthella</taxon>
    </lineage>
</organism>
<evidence type="ECO:0000256" key="1">
    <source>
        <dbReference type="ARBA" id="ARBA00023015"/>
    </source>
</evidence>
<evidence type="ECO:0000313" key="6">
    <source>
        <dbReference type="EMBL" id="RNM40219.1"/>
    </source>
</evidence>
<keyword evidence="3" id="KW-0804">Transcription</keyword>
<feature type="domain" description="HTH hxlR-type" evidence="4">
    <location>
        <begin position="11"/>
        <end position="109"/>
    </location>
</feature>
<reference evidence="6" key="3">
    <citation type="journal article" date="2019" name="Microbiol. Resour. Announc.">
        <title>Draft Genome Sequences of Type Strains of Gordonibacter faecihominis, Paraeggerthella hongkongensis, Parvibacter caecicola,Slackia equolifaciens, Slackia faecicanis, and Slackia isoflavoniconvertens.</title>
        <authorList>
            <person name="Danylec N."/>
            <person name="Stoll D.A."/>
            <person name="Dotsch A."/>
            <person name="Huch M."/>
        </authorList>
    </citation>
    <scope>NUCLEOTIDE SEQUENCE</scope>
    <source>
        <strain evidence="6">DSM 16107</strain>
    </source>
</reference>
<dbReference type="OrthoDB" id="9792527at2"/>
<accession>A0A3N0IT86</accession>
<dbReference type="InterPro" id="IPR036390">
    <property type="entry name" value="WH_DNA-bd_sf"/>
</dbReference>
<sequence>MAGASLYDGSCAALEALHIVSGRWKLSLLWRLAGGAKRYNELKRCLPGITNTVLTRALRELEQHDVVERIARDAVPLQVEYRLSARGEHLVPALEALKGWAVEQAAYERARGGCFT</sequence>
<reference evidence="5 7" key="1">
    <citation type="journal article" date="2018" name="Elife">
        <title>Discovery and characterization of a prevalent human gut bacterial enzyme sufficient for the inactivation of a family of plant toxins.</title>
        <authorList>
            <person name="Koppel N."/>
            <person name="Bisanz J.E."/>
            <person name="Pandelia M.E."/>
            <person name="Turnbaugh P.J."/>
            <person name="Balskus E.P."/>
        </authorList>
    </citation>
    <scope>NUCLEOTIDE SEQUENCE [LARGE SCALE GENOMIC DNA]</scope>
    <source>
        <strain evidence="5 7">DSM 16107</strain>
    </source>
</reference>
<dbReference type="PANTHER" id="PTHR33204">
    <property type="entry name" value="TRANSCRIPTIONAL REGULATOR, MARR FAMILY"/>
    <property type="match status" value="1"/>
</dbReference>
<dbReference type="AlphaFoldDB" id="A0A3N0IT86"/>
<name>A0A3N0IT86_9ACTN</name>
<keyword evidence="2" id="KW-0238">DNA-binding</keyword>
<dbReference type="Gene3D" id="1.10.10.10">
    <property type="entry name" value="Winged helix-like DNA-binding domain superfamily/Winged helix DNA-binding domain"/>
    <property type="match status" value="1"/>
</dbReference>
<dbReference type="SUPFAM" id="SSF46785">
    <property type="entry name" value="Winged helix' DNA-binding domain"/>
    <property type="match status" value="1"/>
</dbReference>
<dbReference type="Pfam" id="PF01638">
    <property type="entry name" value="HxlR"/>
    <property type="match status" value="1"/>
</dbReference>
<gene>
    <name evidence="5" type="ORF">C1876_12395</name>
    <name evidence="6" type="ORF">DMP09_15315</name>
</gene>
<evidence type="ECO:0000313" key="5">
    <source>
        <dbReference type="EMBL" id="RDB67648.1"/>
    </source>
</evidence>
<dbReference type="Proteomes" id="UP000253817">
    <property type="component" value="Unassembled WGS sequence"/>
</dbReference>
<dbReference type="InterPro" id="IPR036388">
    <property type="entry name" value="WH-like_DNA-bd_sf"/>
</dbReference>
<reference evidence="8" key="2">
    <citation type="submission" date="2018-05" db="EMBL/GenBank/DDBJ databases">
        <title>Genome Sequencing of selected type strains of the family Eggerthellaceae.</title>
        <authorList>
            <person name="Danylec N."/>
            <person name="Stoll D.A."/>
            <person name="Doetsch A."/>
            <person name="Huch M."/>
        </authorList>
    </citation>
    <scope>NUCLEOTIDE SEQUENCE [LARGE SCALE GENOMIC DNA]</scope>
    <source>
        <strain evidence="8">DSM 16107</strain>
    </source>
</reference>
<proteinExistence type="predicted"/>
<keyword evidence="1" id="KW-0805">Transcription regulation</keyword>
<dbReference type="PROSITE" id="PS51118">
    <property type="entry name" value="HTH_HXLR"/>
    <property type="match status" value="1"/>
</dbReference>
<protein>
    <submittedName>
        <fullName evidence="6">Transcriptional regulator</fullName>
    </submittedName>
</protein>
<dbReference type="InterPro" id="IPR002577">
    <property type="entry name" value="HTH_HxlR"/>
</dbReference>
<dbReference type="GO" id="GO:0003677">
    <property type="term" value="F:DNA binding"/>
    <property type="evidence" value="ECO:0007669"/>
    <property type="project" value="UniProtKB-KW"/>
</dbReference>
<evidence type="ECO:0000259" key="4">
    <source>
        <dbReference type="PROSITE" id="PS51118"/>
    </source>
</evidence>
<keyword evidence="7" id="KW-1185">Reference proteome</keyword>
<dbReference type="EMBL" id="PPTT01000023">
    <property type="protein sequence ID" value="RDB67648.1"/>
    <property type="molecule type" value="Genomic_DNA"/>
</dbReference>
<evidence type="ECO:0000256" key="2">
    <source>
        <dbReference type="ARBA" id="ARBA00023125"/>
    </source>
</evidence>
<evidence type="ECO:0000256" key="3">
    <source>
        <dbReference type="ARBA" id="ARBA00023163"/>
    </source>
</evidence>
<comment type="caution">
    <text evidence="6">The sequence shown here is derived from an EMBL/GenBank/DDBJ whole genome shotgun (WGS) entry which is preliminary data.</text>
</comment>
<dbReference type="EMBL" id="QICC01000097">
    <property type="protein sequence ID" value="RNM40219.1"/>
    <property type="molecule type" value="Genomic_DNA"/>
</dbReference>
<evidence type="ECO:0000313" key="8">
    <source>
        <dbReference type="Proteomes" id="UP000270112"/>
    </source>
</evidence>
<evidence type="ECO:0000313" key="7">
    <source>
        <dbReference type="Proteomes" id="UP000253817"/>
    </source>
</evidence>
<dbReference type="Proteomes" id="UP000270112">
    <property type="component" value="Unassembled WGS sequence"/>
</dbReference>